<reference evidence="7" key="1">
    <citation type="submission" date="2016-10" db="EMBL/GenBank/DDBJ databases">
        <authorList>
            <person name="Varghese N."/>
            <person name="Submissions S."/>
        </authorList>
    </citation>
    <scope>NUCLEOTIDE SEQUENCE [LARGE SCALE GENOMIC DNA]</scope>
    <source>
        <strain evidence="7">CGMCC 1.6981</strain>
    </source>
</reference>
<protein>
    <submittedName>
        <fullName evidence="6">Gamma-glutamyl-gamma-aminobutyraldehyde dehydrogenase</fullName>
    </submittedName>
</protein>
<dbReference type="Gene3D" id="3.40.309.10">
    <property type="entry name" value="Aldehyde Dehydrogenase, Chain A, domain 2"/>
    <property type="match status" value="1"/>
</dbReference>
<dbReference type="InterPro" id="IPR016162">
    <property type="entry name" value="Ald_DH_N"/>
</dbReference>
<dbReference type="CDD" id="cd07112">
    <property type="entry name" value="ALDH_GABALDH-PuuC"/>
    <property type="match status" value="1"/>
</dbReference>
<feature type="active site" evidence="3">
    <location>
        <position position="268"/>
    </location>
</feature>
<dbReference type="EMBL" id="FPBP01000022">
    <property type="protein sequence ID" value="SFU97408.1"/>
    <property type="molecule type" value="Genomic_DNA"/>
</dbReference>
<comment type="similarity">
    <text evidence="1 4">Belongs to the aldehyde dehydrogenase family.</text>
</comment>
<dbReference type="InterPro" id="IPR016160">
    <property type="entry name" value="Ald_DH_CS_CYS"/>
</dbReference>
<dbReference type="SUPFAM" id="SSF53720">
    <property type="entry name" value="ALDH-like"/>
    <property type="match status" value="1"/>
</dbReference>
<evidence type="ECO:0000256" key="3">
    <source>
        <dbReference type="PROSITE-ProRule" id="PRU10007"/>
    </source>
</evidence>
<evidence type="ECO:0000313" key="6">
    <source>
        <dbReference type="EMBL" id="SFU97408.1"/>
    </source>
</evidence>
<evidence type="ECO:0000259" key="5">
    <source>
        <dbReference type="Pfam" id="PF00171"/>
    </source>
</evidence>
<evidence type="ECO:0000256" key="4">
    <source>
        <dbReference type="RuleBase" id="RU003345"/>
    </source>
</evidence>
<evidence type="ECO:0000256" key="1">
    <source>
        <dbReference type="ARBA" id="ARBA00009986"/>
    </source>
</evidence>
<keyword evidence="2 4" id="KW-0560">Oxidoreductase</keyword>
<keyword evidence="7" id="KW-1185">Reference proteome</keyword>
<feature type="domain" description="Aldehyde dehydrogenase" evidence="5">
    <location>
        <begin position="32"/>
        <end position="495"/>
    </location>
</feature>
<gene>
    <name evidence="6" type="ORF">SAMN04487955_1223</name>
</gene>
<dbReference type="Proteomes" id="UP000198693">
    <property type="component" value="Unassembled WGS sequence"/>
</dbReference>
<evidence type="ECO:0000313" key="7">
    <source>
        <dbReference type="Proteomes" id="UP000198693"/>
    </source>
</evidence>
<dbReference type="FunFam" id="3.40.605.10:FF:000001">
    <property type="entry name" value="Aldehyde dehydrogenase 1"/>
    <property type="match status" value="1"/>
</dbReference>
<evidence type="ECO:0000256" key="2">
    <source>
        <dbReference type="ARBA" id="ARBA00023002"/>
    </source>
</evidence>
<name>A0A1I7KIY0_9GAMM</name>
<organism evidence="6 7">
    <name type="scientific">Halomonas korlensis</name>
    <dbReference type="NCBI Taxonomy" id="463301"/>
    <lineage>
        <taxon>Bacteria</taxon>
        <taxon>Pseudomonadati</taxon>
        <taxon>Pseudomonadota</taxon>
        <taxon>Gammaproteobacteria</taxon>
        <taxon>Oceanospirillales</taxon>
        <taxon>Halomonadaceae</taxon>
        <taxon>Halomonas</taxon>
    </lineage>
</organism>
<dbReference type="RefSeq" id="WP_089797639.1">
    <property type="nucleotide sequence ID" value="NZ_FPBP01000022.1"/>
</dbReference>
<dbReference type="InterPro" id="IPR016163">
    <property type="entry name" value="Ald_DH_C"/>
</dbReference>
<dbReference type="Pfam" id="PF00171">
    <property type="entry name" value="Aldedh"/>
    <property type="match status" value="1"/>
</dbReference>
<dbReference type="STRING" id="463301.SAMN04487955_1223"/>
<dbReference type="GO" id="GO:0004030">
    <property type="term" value="F:aldehyde dehydrogenase [NAD(P)+] activity"/>
    <property type="evidence" value="ECO:0007669"/>
    <property type="project" value="UniProtKB-ARBA"/>
</dbReference>
<dbReference type="InterPro" id="IPR015590">
    <property type="entry name" value="Aldehyde_DH_dom"/>
</dbReference>
<dbReference type="PROSITE" id="PS00070">
    <property type="entry name" value="ALDEHYDE_DEHYDR_CYS"/>
    <property type="match status" value="1"/>
</dbReference>
<proteinExistence type="inferred from homology"/>
<dbReference type="Gene3D" id="3.40.605.10">
    <property type="entry name" value="Aldehyde Dehydrogenase, Chain A, domain 1"/>
    <property type="match status" value="1"/>
</dbReference>
<accession>A0A1I7KIY0</accession>
<dbReference type="InterPro" id="IPR029510">
    <property type="entry name" value="Ald_DH_CS_GLU"/>
</dbReference>
<dbReference type="PANTHER" id="PTHR11699">
    <property type="entry name" value="ALDEHYDE DEHYDROGENASE-RELATED"/>
    <property type="match status" value="1"/>
</dbReference>
<sequence length="501" mass="53523">MSASLTQNAIARQVERLEYRNLAFIDGRFAPARSGETFETLNPATGEVLTEVAACDAEDVGLAVQAARRAFEAGVWSGLAPAERKAIMQRFAELIEEHCLELAVLEALEAGKPISECFNVDIPDTANTIRWHAEAADKLYDAVAPSAKDVVATISREPIGVVGAVLPWNFPAMMAGWKLGPALVTGNSVVLKPAELTSLSTLRLAELAFEAGIPAGVLNVVPGLGHVAGKAIGLHPDIDLVTFTGSTEVGRRFLEYSAASNLKRIVLECGGKNPQVVMPDVSDLKTVASHVLAAAFWNMGENCSAGSRLIVHRSVKAALLDEMMLQLETEWTTGDPLDPEVQLGALIEQAHMDKVLAHIDQAKAEGLALVIGGARLREETGGYFVAPTIFDEVPKEAAAAREEIFGPVLAVIPFDTEEEAIAIANDTCYGLAASLWSEDLNTVHRMAAAIRAGTVAVNCFSEGDITTPFGGYKQSGFGGRDKSVYAHDQYCELKTTWIQLA</sequence>
<dbReference type="PROSITE" id="PS00687">
    <property type="entry name" value="ALDEHYDE_DEHYDR_GLU"/>
    <property type="match status" value="1"/>
</dbReference>
<dbReference type="OrthoDB" id="9812625at2"/>
<dbReference type="FunFam" id="3.40.309.10:FF:000012">
    <property type="entry name" value="Betaine aldehyde dehydrogenase"/>
    <property type="match status" value="1"/>
</dbReference>
<dbReference type="InterPro" id="IPR016161">
    <property type="entry name" value="Ald_DH/histidinol_DH"/>
</dbReference>
<dbReference type="AlphaFoldDB" id="A0A1I7KIY0"/>